<keyword evidence="1" id="KW-1133">Transmembrane helix</keyword>
<evidence type="ECO:0000313" key="3">
    <source>
        <dbReference type="EMBL" id="QNE37953.1"/>
    </source>
</evidence>
<evidence type="ECO:0000313" key="4">
    <source>
        <dbReference type="Proteomes" id="UP000515511"/>
    </source>
</evidence>
<feature type="transmembrane region" description="Helical" evidence="1">
    <location>
        <begin position="33"/>
        <end position="54"/>
    </location>
</feature>
<evidence type="ECO:0000259" key="2">
    <source>
        <dbReference type="Pfam" id="PF12089"/>
    </source>
</evidence>
<organism evidence="3 4">
    <name type="scientific">Leifsonia shinshuensis</name>
    <dbReference type="NCBI Taxonomy" id="150026"/>
    <lineage>
        <taxon>Bacteria</taxon>
        <taxon>Bacillati</taxon>
        <taxon>Actinomycetota</taxon>
        <taxon>Actinomycetes</taxon>
        <taxon>Micrococcales</taxon>
        <taxon>Microbacteriaceae</taxon>
        <taxon>Leifsonia</taxon>
    </lineage>
</organism>
<dbReference type="Proteomes" id="UP000515511">
    <property type="component" value="Plasmid unnamed1"/>
</dbReference>
<keyword evidence="3" id="KW-0614">Plasmid</keyword>
<dbReference type="RefSeq" id="WP_115697597.1">
    <property type="nucleotide sequence ID" value="NZ_CP043642.1"/>
</dbReference>
<geneLocation type="plasmid" evidence="3 4">
    <name>unnamed1</name>
</geneLocation>
<accession>A0A7G6YHI8</accession>
<dbReference type="Pfam" id="PF12089">
    <property type="entry name" value="DUF3566"/>
    <property type="match status" value="1"/>
</dbReference>
<proteinExistence type="predicted"/>
<feature type="transmembrane region" description="Helical" evidence="1">
    <location>
        <begin position="91"/>
        <end position="117"/>
    </location>
</feature>
<protein>
    <submittedName>
        <fullName evidence="3">DUF3566 domain-containing protein</fullName>
    </submittedName>
</protein>
<dbReference type="InterPro" id="IPR021949">
    <property type="entry name" value="DUF3566_TM"/>
</dbReference>
<name>A0A7G6YHI8_9MICO</name>
<keyword evidence="1" id="KW-0472">Membrane</keyword>
<evidence type="ECO:0000256" key="1">
    <source>
        <dbReference type="SAM" id="Phobius"/>
    </source>
</evidence>
<keyword evidence="1" id="KW-0812">Transmembrane</keyword>
<dbReference type="EMBL" id="CP043642">
    <property type="protein sequence ID" value="QNE37953.1"/>
    <property type="molecule type" value="Genomic_DNA"/>
</dbReference>
<sequence>MIREHNIGESAERNDARLHLVYTGVWSMAKVSLLVGLIMAAVTVLASTLLWTFLTQVGAFHQIDTLLSGPAGETTAFSASSVTKVVNFGTVLIGSIVVGLAGALATMVGGMLIALLYNLSSKATGGLFVGFRQD</sequence>
<dbReference type="KEGG" id="lse:F1C12_21990"/>
<reference evidence="4" key="1">
    <citation type="submission" date="2019-09" db="EMBL/GenBank/DDBJ databases">
        <title>Antimicrobial potential of Antarctic Bacteria.</title>
        <authorList>
            <person name="Benaud N."/>
            <person name="Edwards R.J."/>
            <person name="Ferrari B.C."/>
        </authorList>
    </citation>
    <scope>NUCLEOTIDE SEQUENCE [LARGE SCALE GENOMIC DNA]</scope>
    <source>
        <strain evidence="4">INR9</strain>
        <plasmid evidence="4">unnamed1</plasmid>
    </source>
</reference>
<dbReference type="AlphaFoldDB" id="A0A7G6YHI8"/>
<feature type="domain" description="DUF3566" evidence="2">
    <location>
        <begin position="16"/>
        <end position="131"/>
    </location>
</feature>
<gene>
    <name evidence="3" type="ORF">F1C12_21990</name>
</gene>